<reference evidence="1 2" key="1">
    <citation type="journal article" date="2014" name="Genome Biol. Evol.">
        <title>The genome of the myxosporean Thelohanellus kitauei shows adaptations to nutrient acquisition within its fish host.</title>
        <authorList>
            <person name="Yang Y."/>
            <person name="Xiong J."/>
            <person name="Zhou Z."/>
            <person name="Huo F."/>
            <person name="Miao W."/>
            <person name="Ran C."/>
            <person name="Liu Y."/>
            <person name="Zhang J."/>
            <person name="Feng J."/>
            <person name="Wang M."/>
            <person name="Wang M."/>
            <person name="Wang L."/>
            <person name="Yao B."/>
        </authorList>
    </citation>
    <scope>NUCLEOTIDE SEQUENCE [LARGE SCALE GENOMIC DNA]</scope>
    <source>
        <strain evidence="1">Wuqing</strain>
    </source>
</reference>
<dbReference type="EMBL" id="JWZT01005334">
    <property type="protein sequence ID" value="KII61511.1"/>
    <property type="molecule type" value="Genomic_DNA"/>
</dbReference>
<organism evidence="1 2">
    <name type="scientific">Thelohanellus kitauei</name>
    <name type="common">Myxosporean</name>
    <dbReference type="NCBI Taxonomy" id="669202"/>
    <lineage>
        <taxon>Eukaryota</taxon>
        <taxon>Metazoa</taxon>
        <taxon>Cnidaria</taxon>
        <taxon>Myxozoa</taxon>
        <taxon>Myxosporea</taxon>
        <taxon>Bivalvulida</taxon>
        <taxon>Platysporina</taxon>
        <taxon>Myxobolidae</taxon>
        <taxon>Thelohanellus</taxon>
    </lineage>
</organism>
<protein>
    <submittedName>
        <fullName evidence="1">Uncharacterized protein</fullName>
    </submittedName>
</protein>
<evidence type="ECO:0000313" key="2">
    <source>
        <dbReference type="Proteomes" id="UP000031668"/>
    </source>
</evidence>
<proteinExistence type="predicted"/>
<dbReference type="AlphaFoldDB" id="A0A0C2MIP3"/>
<comment type="caution">
    <text evidence="1">The sequence shown here is derived from an EMBL/GenBank/DDBJ whole genome shotgun (WGS) entry which is preliminary data.</text>
</comment>
<gene>
    <name evidence="1" type="ORF">RF11_10471</name>
</gene>
<keyword evidence="2" id="KW-1185">Reference proteome</keyword>
<name>A0A0C2MIP3_THEKT</name>
<evidence type="ECO:0000313" key="1">
    <source>
        <dbReference type="EMBL" id="KII61511.1"/>
    </source>
</evidence>
<accession>A0A0C2MIP3</accession>
<sequence length="108" mass="12616">MAEPIRVKKCQIMCTVSSFADNNRIKRPPLTSDLLAVFFERFDRLDLEIETNFMLAHANKSYYIKNFIIQSIPLNWDTSGLGRFVPIKRLSRLSEVHCFSIHLFGYDD</sequence>
<dbReference type="Proteomes" id="UP000031668">
    <property type="component" value="Unassembled WGS sequence"/>
</dbReference>